<gene>
    <name evidence="1" type="ORF">DVH24_018586</name>
</gene>
<comment type="caution">
    <text evidence="1">The sequence shown here is derived from an EMBL/GenBank/DDBJ whole genome shotgun (WGS) entry which is preliminary data.</text>
</comment>
<dbReference type="AlphaFoldDB" id="A0A498HPX6"/>
<dbReference type="EMBL" id="RDQH01000342">
    <property type="protein sequence ID" value="RXH71231.1"/>
    <property type="molecule type" value="Genomic_DNA"/>
</dbReference>
<proteinExistence type="predicted"/>
<evidence type="ECO:0000313" key="2">
    <source>
        <dbReference type="Proteomes" id="UP000290289"/>
    </source>
</evidence>
<name>A0A498HPX6_MALDO</name>
<sequence>MSKECGTGKDERTEKYDLLEVPIQRDDGWNYVAGSTQEEMEEYEIRKAGSKTCGGGGWPETAASQP</sequence>
<reference evidence="1 2" key="1">
    <citation type="submission" date="2018-10" db="EMBL/GenBank/DDBJ databases">
        <title>A high-quality apple genome assembly.</title>
        <authorList>
            <person name="Hu J."/>
        </authorList>
    </citation>
    <scope>NUCLEOTIDE SEQUENCE [LARGE SCALE GENOMIC DNA]</scope>
    <source>
        <strain evidence="2">cv. HFTH1</strain>
        <tissue evidence="1">Young leaf</tissue>
    </source>
</reference>
<protein>
    <submittedName>
        <fullName evidence="1">Uncharacterized protein</fullName>
    </submittedName>
</protein>
<organism evidence="1 2">
    <name type="scientific">Malus domestica</name>
    <name type="common">Apple</name>
    <name type="synonym">Pyrus malus</name>
    <dbReference type="NCBI Taxonomy" id="3750"/>
    <lineage>
        <taxon>Eukaryota</taxon>
        <taxon>Viridiplantae</taxon>
        <taxon>Streptophyta</taxon>
        <taxon>Embryophyta</taxon>
        <taxon>Tracheophyta</taxon>
        <taxon>Spermatophyta</taxon>
        <taxon>Magnoliopsida</taxon>
        <taxon>eudicotyledons</taxon>
        <taxon>Gunneridae</taxon>
        <taxon>Pentapetalae</taxon>
        <taxon>rosids</taxon>
        <taxon>fabids</taxon>
        <taxon>Rosales</taxon>
        <taxon>Rosaceae</taxon>
        <taxon>Amygdaloideae</taxon>
        <taxon>Maleae</taxon>
        <taxon>Malus</taxon>
    </lineage>
</organism>
<dbReference type="Proteomes" id="UP000290289">
    <property type="component" value="Chromosome 16"/>
</dbReference>
<keyword evidence="2" id="KW-1185">Reference proteome</keyword>
<accession>A0A498HPX6</accession>
<evidence type="ECO:0000313" key="1">
    <source>
        <dbReference type="EMBL" id="RXH71231.1"/>
    </source>
</evidence>